<evidence type="ECO:0000256" key="5">
    <source>
        <dbReference type="SAM" id="Phobius"/>
    </source>
</evidence>
<dbReference type="PANTHER" id="PTHR43310">
    <property type="entry name" value="SULFATE TRANSPORTER YBAR-RELATED"/>
    <property type="match status" value="1"/>
</dbReference>
<feature type="transmembrane region" description="Helical" evidence="5">
    <location>
        <begin position="266"/>
        <end position="289"/>
    </location>
</feature>
<feature type="domain" description="STAS" evidence="7">
    <location>
        <begin position="578"/>
        <end position="656"/>
    </location>
</feature>
<keyword evidence="3 5" id="KW-1133">Transmembrane helix</keyword>
<dbReference type="PROSITE" id="PS50801">
    <property type="entry name" value="STAS"/>
    <property type="match status" value="1"/>
</dbReference>
<keyword evidence="4 5" id="KW-0472">Membrane</keyword>
<feature type="transmembrane region" description="Helical" evidence="5">
    <location>
        <begin position="103"/>
        <end position="122"/>
    </location>
</feature>
<evidence type="ECO:0000313" key="8">
    <source>
        <dbReference type="EMBL" id="CAK0837418.1"/>
    </source>
</evidence>
<feature type="transmembrane region" description="Helical" evidence="5">
    <location>
        <begin position="309"/>
        <end position="327"/>
    </location>
</feature>
<evidence type="ECO:0000256" key="6">
    <source>
        <dbReference type="SAM" id="SignalP"/>
    </source>
</evidence>
<sequence length="701" mass="73595">MALTSTCRTTVFSLHIITCVLLLCSASAHVSVANGELTYQVVDKSLIQTTVAVDWAGGADNAIQPRVSQISTAFSSITYQYARKDVPAGSAINSKGPDVRGSAAVIVVFLAVPFIIGSFLHWSRRDVGQALSLIGVPADYFQAGELNPTTMFSRQAPSDPEEPKGGTLLTNVLCGVVAGLGCLPEAISFSFIVGINPLNGIWAGIFLSLSSSLVGGRPGLVSCASAATSVLLVDINRELGMGAMSLAVLICSALQLLFGLAKLDRLVILIPHPVMIGFCNGLAIVIFLAQLGHFNLQKLAGSGADVGRVLTGMVLTVLVSMFTAVTWPRLPKVGQYLPAPFAAIIVAVGFSYASGGIFPQRTLEDVSGKETFQGGLASIPPMNFPPAGVDWTDARLWSTAFAVGARMAFVGLTESLLTVKLLDRVMGPPEGSTRMECFGQALGNLLAGLFGTQGGCALIGQSLINVGSGGHRRISSIVSGITLLFGVTVLAPALGKIPVAALVGLMFLVSLNTFVWASLSTTWDSLRQKEIVGWVDVLVVALVTIVTVIANLATAVLLGLFVSGMAFAWNIAHEVNIHIEQSKVDKDTSIVRLEGPLFFASAMNFQGKVRVDAIPHKKVVIDLTTGRVLDHSGLDTILTTEAVLKAAGKDVTYIGLCDSASRYMAAMRDDTLENSTGDALKGTDGDVKNEASKCIKVSTNL</sequence>
<dbReference type="Pfam" id="PF00916">
    <property type="entry name" value="Sulfate_transp"/>
    <property type="match status" value="1"/>
</dbReference>
<keyword evidence="6" id="KW-0732">Signal</keyword>
<dbReference type="Pfam" id="PF01740">
    <property type="entry name" value="STAS"/>
    <property type="match status" value="1"/>
</dbReference>
<evidence type="ECO:0000256" key="2">
    <source>
        <dbReference type="ARBA" id="ARBA00022692"/>
    </source>
</evidence>
<dbReference type="PANTHER" id="PTHR43310:SF1">
    <property type="entry name" value="SULFATE TRANSPORTER YBAR-RELATED"/>
    <property type="match status" value="1"/>
</dbReference>
<organism evidence="8 9">
    <name type="scientific">Prorocentrum cordatum</name>
    <dbReference type="NCBI Taxonomy" id="2364126"/>
    <lineage>
        <taxon>Eukaryota</taxon>
        <taxon>Sar</taxon>
        <taxon>Alveolata</taxon>
        <taxon>Dinophyceae</taxon>
        <taxon>Prorocentrales</taxon>
        <taxon>Prorocentraceae</taxon>
        <taxon>Prorocentrum</taxon>
    </lineage>
</organism>
<keyword evidence="2 5" id="KW-0812">Transmembrane</keyword>
<dbReference type="InterPro" id="IPR002645">
    <property type="entry name" value="STAS_dom"/>
</dbReference>
<dbReference type="InterPro" id="IPR011547">
    <property type="entry name" value="SLC26A/SulP_dom"/>
</dbReference>
<comment type="subcellular location">
    <subcellularLocation>
        <location evidence="1">Membrane</location>
        <topology evidence="1">Multi-pass membrane protein</topology>
    </subcellularLocation>
</comment>
<feature type="transmembrane region" description="Helical" evidence="5">
    <location>
        <begin position="239"/>
        <end position="260"/>
    </location>
</feature>
<feature type="transmembrane region" description="Helical" evidence="5">
    <location>
        <begin position="333"/>
        <end position="353"/>
    </location>
</feature>
<keyword evidence="9" id="KW-1185">Reference proteome</keyword>
<dbReference type="Proteomes" id="UP001189429">
    <property type="component" value="Unassembled WGS sequence"/>
</dbReference>
<evidence type="ECO:0000259" key="7">
    <source>
        <dbReference type="PROSITE" id="PS50801"/>
    </source>
</evidence>
<dbReference type="InterPro" id="IPR036513">
    <property type="entry name" value="STAS_dom_sf"/>
</dbReference>
<dbReference type="EMBL" id="CAUYUJ010014151">
    <property type="protein sequence ID" value="CAK0837418.1"/>
    <property type="molecule type" value="Genomic_DNA"/>
</dbReference>
<dbReference type="InterPro" id="IPR052706">
    <property type="entry name" value="Membrane-Transporter-like"/>
</dbReference>
<gene>
    <name evidence="8" type="ORF">PCOR1329_LOCUS33618</name>
</gene>
<feature type="transmembrane region" description="Helical" evidence="5">
    <location>
        <begin position="499"/>
        <end position="519"/>
    </location>
</feature>
<protein>
    <recommendedName>
        <fullName evidence="7">STAS domain-containing protein</fullName>
    </recommendedName>
</protein>
<proteinExistence type="predicted"/>
<reference evidence="8" key="1">
    <citation type="submission" date="2023-10" db="EMBL/GenBank/DDBJ databases">
        <authorList>
            <person name="Chen Y."/>
            <person name="Shah S."/>
            <person name="Dougan E. K."/>
            <person name="Thang M."/>
            <person name="Chan C."/>
        </authorList>
    </citation>
    <scope>NUCLEOTIDE SEQUENCE [LARGE SCALE GENOMIC DNA]</scope>
</reference>
<feature type="chain" id="PRO_5045784016" description="STAS domain-containing protein" evidence="6">
    <location>
        <begin position="29"/>
        <end position="701"/>
    </location>
</feature>
<evidence type="ECO:0000256" key="1">
    <source>
        <dbReference type="ARBA" id="ARBA00004141"/>
    </source>
</evidence>
<accession>A0ABN9SXV3</accession>
<dbReference type="Gene3D" id="3.30.750.24">
    <property type="entry name" value="STAS domain"/>
    <property type="match status" value="1"/>
</dbReference>
<feature type="signal peptide" evidence="6">
    <location>
        <begin position="1"/>
        <end position="28"/>
    </location>
</feature>
<evidence type="ECO:0000313" key="9">
    <source>
        <dbReference type="Proteomes" id="UP001189429"/>
    </source>
</evidence>
<evidence type="ECO:0000256" key="3">
    <source>
        <dbReference type="ARBA" id="ARBA00022989"/>
    </source>
</evidence>
<comment type="caution">
    <text evidence="8">The sequence shown here is derived from an EMBL/GenBank/DDBJ whole genome shotgun (WGS) entry which is preliminary data.</text>
</comment>
<feature type="transmembrane region" description="Helical" evidence="5">
    <location>
        <begin position="474"/>
        <end position="493"/>
    </location>
</feature>
<evidence type="ECO:0000256" key="4">
    <source>
        <dbReference type="ARBA" id="ARBA00023136"/>
    </source>
</evidence>
<dbReference type="SUPFAM" id="SSF52091">
    <property type="entry name" value="SpoIIaa-like"/>
    <property type="match status" value="1"/>
</dbReference>
<name>A0ABN9SXV3_9DINO</name>